<evidence type="ECO:0000256" key="9">
    <source>
        <dbReference type="ARBA" id="ARBA00022840"/>
    </source>
</evidence>
<dbReference type="STRING" id="1033810.HLPCO_000156"/>
<keyword evidence="9" id="KW-0067">ATP-binding</keyword>
<reference evidence="17 18" key="1">
    <citation type="journal article" date="2011" name="J. Bacteriol.">
        <title>Genome sequence of Haloplasma contractile, an unusual contractile bacterium from a deep-sea anoxic brine lake.</title>
        <authorList>
            <person name="Antunes A."/>
            <person name="Alam I."/>
            <person name="El Dorry H."/>
            <person name="Siam R."/>
            <person name="Robertson A."/>
            <person name="Bajic V.B."/>
            <person name="Stingl U."/>
        </authorList>
    </citation>
    <scope>NUCLEOTIDE SEQUENCE [LARGE SCALE GENOMIC DNA]</scope>
    <source>
        <strain evidence="17 18">SSD-17B</strain>
    </source>
</reference>
<dbReference type="EMBL" id="AFNU02000001">
    <property type="protein sequence ID" value="ERJ13505.1"/>
    <property type="molecule type" value="Genomic_DNA"/>
</dbReference>
<keyword evidence="3" id="KW-0479">Metal-binding</keyword>
<reference evidence="17 18" key="2">
    <citation type="journal article" date="2013" name="PLoS ONE">
        <title>INDIGO - INtegrated Data Warehouse of MIcrobial GenOmes with Examples from the Red Sea Extremophiles.</title>
        <authorList>
            <person name="Alam I."/>
            <person name="Antunes A."/>
            <person name="Kamau A.A."/>
            <person name="Ba Alawi W."/>
            <person name="Kalkatawi M."/>
            <person name="Stingl U."/>
            <person name="Bajic V.B."/>
        </authorList>
    </citation>
    <scope>NUCLEOTIDE SEQUENCE [LARGE SCALE GENOMIC DNA]</scope>
    <source>
        <strain evidence="17 18">SSD-17B</strain>
    </source>
</reference>
<proteinExistence type="inferred from homology"/>
<dbReference type="GO" id="GO:0051539">
    <property type="term" value="F:4 iron, 4 sulfur cluster binding"/>
    <property type="evidence" value="ECO:0007669"/>
    <property type="project" value="UniProtKB-KW"/>
</dbReference>
<keyword evidence="2" id="KW-0540">Nuclease</keyword>
<dbReference type="SMART" id="SM00491">
    <property type="entry name" value="HELICc2"/>
    <property type="match status" value="1"/>
</dbReference>
<sequence>MKKLNISARELAEFVYNEGDLNLRFIDKRVLQEGIRLHQYIQKSYKKEEIEVFVKSNIRFKTFDLTIQGRIDILTYNDNLPHVIEIKSTSMPLDELEIDSNRAYLAQAKIYAYLFAKTNNYKQVMVSITYINRHNESDTKRVSRIFLYEELTTFFENTIQAYLTFITIISDWQDNKMESIKNLEFPYERYRKGQSELIDHTSSAVTGNKKMFICAPTGIGKTLGTIYPTLKGVTNSNERIFYLTAKTVGKQVARETFSLLREKEDLKFRTLTMTAKEKICINDECKCDPTHCVYTKNFYQKLKPAMEDILVSVEDLYYDNIVSYAKRHEICPFEYQLSLSMYSDAVICDYNYVFDPRVYLRRFFDVNASQITLLIDEAHNLYDRACNMYTASIRAYYIMMIKNQVMDHEKIQELSSTVLSTLKQYHENLNRNSINFQTMQDLDESLLKAVKQLTDLLSDYLEENKDEEFSEAFMNSYFELLNVLRISEYYNQDFIVYIEQYRDNSTYTIRCLNPKEVIKQMTDRVKSSVFFSATLYPINYYIDVLGGQASEDEQIVLESPFKQEHLNLVVNTSISTKYRDREGTKNQISFLVNHLIRKDGKYLVFFPSYAYLELVFDDFTKHHEYEGTILKQERSMTLKERESFLGHFDHSKRNVVGFVVLGGIFSEGIDFIGDRLNGVAIVGVGLPQYNDYRNVLKRYFDEKYNKGFLYAYIYPGFSRILQAVGRVIRTEDDVGVALLIGSRFAQKQYNHLFPKHWSHYKKM</sequence>
<dbReference type="Gene3D" id="3.90.320.10">
    <property type="match status" value="1"/>
</dbReference>
<evidence type="ECO:0000256" key="15">
    <source>
        <dbReference type="ARBA" id="ARBA00038058"/>
    </source>
</evidence>
<evidence type="ECO:0000256" key="6">
    <source>
        <dbReference type="ARBA" id="ARBA00022801"/>
    </source>
</evidence>
<dbReference type="GO" id="GO:0003678">
    <property type="term" value="F:DNA helicase activity"/>
    <property type="evidence" value="ECO:0007669"/>
    <property type="project" value="UniProtKB-EC"/>
</dbReference>
<dbReference type="GO" id="GO:0005524">
    <property type="term" value="F:ATP binding"/>
    <property type="evidence" value="ECO:0007669"/>
    <property type="project" value="UniProtKB-KW"/>
</dbReference>
<dbReference type="Pfam" id="PF12705">
    <property type="entry name" value="PDDEXK_1"/>
    <property type="match status" value="1"/>
</dbReference>
<dbReference type="Pfam" id="PF06733">
    <property type="entry name" value="DEAD_2"/>
    <property type="match status" value="1"/>
</dbReference>
<comment type="similarity">
    <text evidence="15">Belongs to the helicase family. DinG subfamily.</text>
</comment>
<dbReference type="Proteomes" id="UP000005707">
    <property type="component" value="Unassembled WGS sequence"/>
</dbReference>
<keyword evidence="11" id="KW-0411">Iron-sulfur</keyword>
<evidence type="ECO:0000256" key="5">
    <source>
        <dbReference type="ARBA" id="ARBA00022763"/>
    </source>
</evidence>
<keyword evidence="6 17" id="KW-0378">Hydrolase</keyword>
<dbReference type="InParanoid" id="U2FL82"/>
<dbReference type="InterPro" id="IPR010614">
    <property type="entry name" value="RAD3-like_helicase_DEAD"/>
</dbReference>
<evidence type="ECO:0000256" key="2">
    <source>
        <dbReference type="ARBA" id="ARBA00022722"/>
    </source>
</evidence>
<keyword evidence="18" id="KW-1185">Reference proteome</keyword>
<dbReference type="OrthoDB" id="9765586at2"/>
<keyword evidence="10" id="KW-0408">Iron</keyword>
<dbReference type="InterPro" id="IPR014013">
    <property type="entry name" value="Helic_SF1/SF2_ATP-bd_DinG/Rad3"/>
</dbReference>
<dbReference type="EC" id="3.6.4.12" evidence="17"/>
<dbReference type="GO" id="GO:0003677">
    <property type="term" value="F:DNA binding"/>
    <property type="evidence" value="ECO:0007669"/>
    <property type="project" value="UniProtKB-KW"/>
</dbReference>
<evidence type="ECO:0000256" key="12">
    <source>
        <dbReference type="ARBA" id="ARBA00023125"/>
    </source>
</evidence>
<evidence type="ECO:0000259" key="16">
    <source>
        <dbReference type="PROSITE" id="PS51193"/>
    </source>
</evidence>
<evidence type="ECO:0000256" key="3">
    <source>
        <dbReference type="ARBA" id="ARBA00022723"/>
    </source>
</evidence>
<keyword evidence="8" id="KW-0269">Exonuclease</keyword>
<evidence type="ECO:0000256" key="4">
    <source>
        <dbReference type="ARBA" id="ARBA00022741"/>
    </source>
</evidence>
<evidence type="ECO:0000256" key="8">
    <source>
        <dbReference type="ARBA" id="ARBA00022839"/>
    </source>
</evidence>
<dbReference type="eggNOG" id="COG1199">
    <property type="taxonomic scope" value="Bacteria"/>
</dbReference>
<evidence type="ECO:0000256" key="10">
    <source>
        <dbReference type="ARBA" id="ARBA00023004"/>
    </source>
</evidence>
<dbReference type="GO" id="GO:0006281">
    <property type="term" value="P:DNA repair"/>
    <property type="evidence" value="ECO:0007669"/>
    <property type="project" value="UniProtKB-KW"/>
</dbReference>
<keyword evidence="1" id="KW-0004">4Fe-4S</keyword>
<keyword evidence="4" id="KW-0547">Nucleotide-binding</keyword>
<evidence type="ECO:0000256" key="14">
    <source>
        <dbReference type="ARBA" id="ARBA00023235"/>
    </source>
</evidence>
<dbReference type="Gene3D" id="3.40.50.300">
    <property type="entry name" value="P-loop containing nucleotide triphosphate hydrolases"/>
    <property type="match status" value="2"/>
</dbReference>
<accession>U2FL82</accession>
<dbReference type="FunCoup" id="U2FL82">
    <property type="interactions" value="178"/>
</dbReference>
<dbReference type="InterPro" id="IPR027417">
    <property type="entry name" value="P-loop_NTPase"/>
</dbReference>
<dbReference type="GO" id="GO:0016818">
    <property type="term" value="F:hydrolase activity, acting on acid anhydrides, in phosphorus-containing anhydrides"/>
    <property type="evidence" value="ECO:0007669"/>
    <property type="project" value="InterPro"/>
</dbReference>
<dbReference type="InterPro" id="IPR045028">
    <property type="entry name" value="DinG/Rad3-like"/>
</dbReference>
<dbReference type="InterPro" id="IPR011604">
    <property type="entry name" value="PDDEXK-like_dom_sf"/>
</dbReference>
<dbReference type="InterPro" id="IPR006554">
    <property type="entry name" value="Helicase-like_DEXD_c2"/>
</dbReference>
<evidence type="ECO:0000313" key="18">
    <source>
        <dbReference type="Proteomes" id="UP000005707"/>
    </source>
</evidence>
<dbReference type="InterPro" id="IPR006555">
    <property type="entry name" value="ATP-dep_Helicase_C"/>
</dbReference>
<evidence type="ECO:0000256" key="1">
    <source>
        <dbReference type="ARBA" id="ARBA00022485"/>
    </source>
</evidence>
<comment type="caution">
    <text evidence="17">The sequence shown here is derived from an EMBL/GenBank/DDBJ whole genome shotgun (WGS) entry which is preliminary data.</text>
</comment>
<name>U2FL82_9MOLU</name>
<evidence type="ECO:0000256" key="13">
    <source>
        <dbReference type="ARBA" id="ARBA00023204"/>
    </source>
</evidence>
<dbReference type="SMART" id="SM00488">
    <property type="entry name" value="DEXDc2"/>
    <property type="match status" value="1"/>
</dbReference>
<gene>
    <name evidence="17" type="ORF">HLPCO_000156</name>
</gene>
<keyword evidence="12" id="KW-0238">DNA-binding</keyword>
<keyword evidence="5" id="KW-0227">DNA damage</keyword>
<dbReference type="Pfam" id="PF13307">
    <property type="entry name" value="Helicase_C_2"/>
    <property type="match status" value="1"/>
</dbReference>
<dbReference type="PANTHER" id="PTHR11472">
    <property type="entry name" value="DNA REPAIR DEAD HELICASE RAD3/XP-D SUBFAMILY MEMBER"/>
    <property type="match status" value="1"/>
</dbReference>
<dbReference type="Gene3D" id="1.10.275.30">
    <property type="match status" value="1"/>
</dbReference>
<evidence type="ECO:0000256" key="7">
    <source>
        <dbReference type="ARBA" id="ARBA00022806"/>
    </source>
</evidence>
<evidence type="ECO:0000256" key="11">
    <source>
        <dbReference type="ARBA" id="ARBA00023014"/>
    </source>
</evidence>
<dbReference type="GO" id="GO:0004527">
    <property type="term" value="F:exonuclease activity"/>
    <property type="evidence" value="ECO:0007669"/>
    <property type="project" value="UniProtKB-KW"/>
</dbReference>
<dbReference type="GO" id="GO:0046872">
    <property type="term" value="F:metal ion binding"/>
    <property type="evidence" value="ECO:0007669"/>
    <property type="project" value="UniProtKB-KW"/>
</dbReference>
<dbReference type="RefSeq" id="WP_008826389.1">
    <property type="nucleotide sequence ID" value="NZ_AFNU02000001.1"/>
</dbReference>
<dbReference type="PROSITE" id="PS51193">
    <property type="entry name" value="HELICASE_ATP_BIND_2"/>
    <property type="match status" value="1"/>
</dbReference>
<dbReference type="SUPFAM" id="SSF52540">
    <property type="entry name" value="P-loop containing nucleoside triphosphate hydrolases"/>
    <property type="match status" value="1"/>
</dbReference>
<feature type="domain" description="Helicase ATP-binding" evidence="16">
    <location>
        <begin position="180"/>
        <end position="450"/>
    </location>
</feature>
<keyword evidence="7" id="KW-0347">Helicase</keyword>
<organism evidence="17 18">
    <name type="scientific">Haloplasma contractile SSD-17B</name>
    <dbReference type="NCBI Taxonomy" id="1033810"/>
    <lineage>
        <taxon>Bacteria</taxon>
        <taxon>Bacillati</taxon>
        <taxon>Mycoplasmatota</taxon>
        <taxon>Mollicutes</taxon>
        <taxon>Haloplasmatales</taxon>
        <taxon>Haloplasmataceae</taxon>
        <taxon>Haloplasma</taxon>
    </lineage>
</organism>
<dbReference type="InterPro" id="IPR038726">
    <property type="entry name" value="PDDEXK_AddAB-type"/>
</dbReference>
<evidence type="ECO:0000313" key="17">
    <source>
        <dbReference type="EMBL" id="ERJ13505.1"/>
    </source>
</evidence>
<dbReference type="PANTHER" id="PTHR11472:SF34">
    <property type="entry name" value="REGULATOR OF TELOMERE ELONGATION HELICASE 1"/>
    <property type="match status" value="1"/>
</dbReference>
<dbReference type="AlphaFoldDB" id="U2FL82"/>
<keyword evidence="13" id="KW-0234">DNA repair</keyword>
<protein>
    <submittedName>
        <fullName evidence="17">DNA excision repair protein ERCC-2</fullName>
        <ecNumber evidence="17">3.6.4.12</ecNumber>
    </submittedName>
</protein>
<keyword evidence="14" id="KW-0413">Isomerase</keyword>